<feature type="active site" description="Charge relay system" evidence="2">
    <location>
        <position position="408"/>
    </location>
</feature>
<reference evidence="5 6" key="1">
    <citation type="submission" date="2024-02" db="EMBL/GenBank/DDBJ databases">
        <title>Chromosome-scale genome assembly of the rough periwinkle Littorina saxatilis.</title>
        <authorList>
            <person name="De Jode A."/>
            <person name="Faria R."/>
            <person name="Formenti G."/>
            <person name="Sims Y."/>
            <person name="Smith T.P."/>
            <person name="Tracey A."/>
            <person name="Wood J.M.D."/>
            <person name="Zagrodzka Z.B."/>
            <person name="Johannesson K."/>
            <person name="Butlin R.K."/>
            <person name="Leder E.H."/>
        </authorList>
    </citation>
    <scope>NUCLEOTIDE SEQUENCE [LARGE SCALE GENOMIC DNA]</scope>
    <source>
        <strain evidence="5">Snail1</strain>
        <tissue evidence="5">Muscle</tissue>
    </source>
</reference>
<dbReference type="SUPFAM" id="SSF53474">
    <property type="entry name" value="alpha/beta-Hydrolases"/>
    <property type="match status" value="1"/>
</dbReference>
<comment type="similarity">
    <text evidence="1">Belongs to the C/M/P thioester hydrolase family.</text>
</comment>
<feature type="domain" description="BAAT/Acyl-CoA thioester hydrolase C-terminal" evidence="4">
    <location>
        <begin position="292"/>
        <end position="491"/>
    </location>
</feature>
<dbReference type="GO" id="GO:0006631">
    <property type="term" value="P:fatty acid metabolic process"/>
    <property type="evidence" value="ECO:0007669"/>
    <property type="project" value="TreeGrafter"/>
</dbReference>
<dbReference type="Gene3D" id="2.60.40.2240">
    <property type="entry name" value="Acyl-CoA thioester hydrolase/BAAT N-terminal domain"/>
    <property type="match status" value="1"/>
</dbReference>
<evidence type="ECO:0000256" key="2">
    <source>
        <dbReference type="PIRSR" id="PIRSR016521-1"/>
    </source>
</evidence>
<dbReference type="Gene3D" id="3.40.50.1820">
    <property type="entry name" value="alpha/beta hydrolase"/>
    <property type="match status" value="1"/>
</dbReference>
<evidence type="ECO:0000259" key="3">
    <source>
        <dbReference type="Pfam" id="PF04775"/>
    </source>
</evidence>
<sequence length="495" mass="55298">MSKGSNCTVFRFQRSEAIVDKLVFERMLCVTGDLTFVVVVFCKHGSMKMAARRLRQLEPILQRCLQQSFSTQPAQSGLIKVTPKVSLFTDKVHIKVQGLPSKAKVTLHAMTEHEWRRKPAQFVSCSHYVARHSGEVDLQKDGSVGGTYTGVEPMGLFWSMQPCPSGPQNIRMVVKNVERPVLYKLSVYLGHLPLSDLHMNNIQHKPLSALEVERVVMPSNVRRIPVKEGTVRGTLFLPPGEGPFPGVIDIFGLAGGLMEIRAALLAANGFAAFALPFFGYDDLPKTFTELTFDYFENTVTWLASHPSVRPGGIGIIAISGGAALGLMMAWKCPQVSAYVLINGPGFHGLMDLYHKGKLLRKGAMLDISRCPVTEEGQVLKDGLMFSEEDFIPLWETDVHLLTLACDDDYLMRPDMGDIHQKLYPEDRRHLIEVVHYLGAGHLLEPPYTPHCRTCFNTVFGQDLLWGGYVKEHAIAQEDSWHRILNFMNKHLPSSS</sequence>
<accession>A0AAN9BG34</accession>
<dbReference type="PANTHER" id="PTHR10824">
    <property type="entry name" value="ACYL-COENZYME A THIOESTERASE-RELATED"/>
    <property type="match status" value="1"/>
</dbReference>
<dbReference type="InterPro" id="IPR029058">
    <property type="entry name" value="AB_hydrolase_fold"/>
</dbReference>
<evidence type="ECO:0000259" key="4">
    <source>
        <dbReference type="Pfam" id="PF08840"/>
    </source>
</evidence>
<dbReference type="GO" id="GO:0006637">
    <property type="term" value="P:acyl-CoA metabolic process"/>
    <property type="evidence" value="ECO:0007669"/>
    <property type="project" value="InterPro"/>
</dbReference>
<dbReference type="InterPro" id="IPR006862">
    <property type="entry name" value="Thio_Ohase/aa_AcTrfase"/>
</dbReference>
<dbReference type="EMBL" id="JBAMIC010000008">
    <property type="protein sequence ID" value="KAK7104519.1"/>
    <property type="molecule type" value="Genomic_DNA"/>
</dbReference>
<dbReference type="FunFam" id="3.40.50.1820:FF:000024">
    <property type="entry name" value="acyl-coenzyme A thioesterase 4"/>
    <property type="match status" value="1"/>
</dbReference>
<dbReference type="GO" id="GO:0047617">
    <property type="term" value="F:fatty acyl-CoA hydrolase activity"/>
    <property type="evidence" value="ECO:0007669"/>
    <property type="project" value="TreeGrafter"/>
</dbReference>
<feature type="domain" description="Acyl-CoA thioester hydrolase/bile acid-CoA amino acid N-acetyltransferase" evidence="3">
    <location>
        <begin position="90"/>
        <end position="228"/>
    </location>
</feature>
<keyword evidence="6" id="KW-1185">Reference proteome</keyword>
<evidence type="ECO:0000313" key="5">
    <source>
        <dbReference type="EMBL" id="KAK7104519.1"/>
    </source>
</evidence>
<dbReference type="Pfam" id="PF04775">
    <property type="entry name" value="Bile_Hydr_Trans"/>
    <property type="match status" value="1"/>
</dbReference>
<evidence type="ECO:0000313" key="6">
    <source>
        <dbReference type="Proteomes" id="UP001374579"/>
    </source>
</evidence>
<feature type="active site" description="Charge relay system" evidence="2">
    <location>
        <position position="319"/>
    </location>
</feature>
<evidence type="ECO:0000256" key="1">
    <source>
        <dbReference type="ARBA" id="ARBA00006538"/>
    </source>
</evidence>
<comment type="caution">
    <text evidence="5">The sequence shown here is derived from an EMBL/GenBank/DDBJ whole genome shotgun (WGS) entry which is preliminary data.</text>
</comment>
<dbReference type="AlphaFoldDB" id="A0AAN9BG34"/>
<dbReference type="PANTHER" id="PTHR10824:SF4">
    <property type="entry name" value="ACYL-COENZYME A THIOESTERASE 1-LIKE"/>
    <property type="match status" value="1"/>
</dbReference>
<gene>
    <name evidence="5" type="ORF">V1264_019221</name>
</gene>
<dbReference type="Proteomes" id="UP001374579">
    <property type="component" value="Unassembled WGS sequence"/>
</dbReference>
<name>A0AAN9BG34_9CAEN</name>
<dbReference type="InterPro" id="IPR016662">
    <property type="entry name" value="Acyl-CoA_thioEstase_long-chain"/>
</dbReference>
<dbReference type="InterPro" id="IPR014940">
    <property type="entry name" value="BAAT_C"/>
</dbReference>
<organism evidence="5 6">
    <name type="scientific">Littorina saxatilis</name>
    <dbReference type="NCBI Taxonomy" id="31220"/>
    <lineage>
        <taxon>Eukaryota</taxon>
        <taxon>Metazoa</taxon>
        <taxon>Spiralia</taxon>
        <taxon>Lophotrochozoa</taxon>
        <taxon>Mollusca</taxon>
        <taxon>Gastropoda</taxon>
        <taxon>Caenogastropoda</taxon>
        <taxon>Littorinimorpha</taxon>
        <taxon>Littorinoidea</taxon>
        <taxon>Littorinidae</taxon>
        <taxon>Littorina</taxon>
    </lineage>
</organism>
<protein>
    <submittedName>
        <fullName evidence="5">Uncharacterized protein</fullName>
    </submittedName>
</protein>
<dbReference type="InterPro" id="IPR042490">
    <property type="entry name" value="Thio_Ohase/BAAT_N"/>
</dbReference>
<feature type="active site" description="Charge relay system" evidence="2">
    <location>
        <position position="441"/>
    </location>
</feature>
<dbReference type="Pfam" id="PF08840">
    <property type="entry name" value="BAAT_C"/>
    <property type="match status" value="1"/>
</dbReference>
<dbReference type="PIRSF" id="PIRSF016521">
    <property type="entry name" value="Acyl-CoA_hydro"/>
    <property type="match status" value="1"/>
</dbReference>
<proteinExistence type="inferred from homology"/>